<reference evidence="1 3" key="1">
    <citation type="submission" date="2014-07" db="EMBL/GenBank/DDBJ databases">
        <authorList>
            <person name="Pisani N.G."/>
            <person name="Newman J.D."/>
        </authorList>
    </citation>
    <scope>NUCLEOTIDE SEQUENCE [LARGE SCALE GENOMIC DNA]</scope>
    <source>
        <strain evidence="1 3">LMG 24720</strain>
    </source>
</reference>
<gene>
    <name evidence="1" type="ORF">HY04_03345</name>
    <name evidence="2" type="ORF">NCTC13489_02898</name>
</gene>
<evidence type="ECO:0000313" key="2">
    <source>
        <dbReference type="EMBL" id="VEI01657.1"/>
    </source>
</evidence>
<name>A0A448NV77_9FLAO</name>
<evidence type="ECO:0000313" key="1">
    <source>
        <dbReference type="EMBL" id="KEY20251.1"/>
    </source>
</evidence>
<protein>
    <submittedName>
        <fullName evidence="2">Uncharacterized protein</fullName>
    </submittedName>
</protein>
<dbReference type="RefSeq" id="WP_034717091.1">
    <property type="nucleotide sequence ID" value="NZ_FOIX01000002.1"/>
</dbReference>
<sequence>MKKHFYLLALLSLVYCTKEVKNSSQVTATDSLMLNSEDSIANESNQIEKEDLNRAQTLETLNNEVISTLKTKDFVRFSKYIHPEKGIRFSMYGYVQPKQDKHFTRGEFIKYVPTNIKFTWGEKDGTGDKLVLPIKDYLTKWVFKKDFKGAEYHENVFKGSGNSINNLKEIYPKADFTENYIPGSEEYGEMDWKSLRFVFEELYGTKYLVAVINDEWTV</sequence>
<dbReference type="AlphaFoldDB" id="A0A448NV77"/>
<evidence type="ECO:0000313" key="3">
    <source>
        <dbReference type="Proteomes" id="UP000028349"/>
    </source>
</evidence>
<dbReference type="EMBL" id="LR134441">
    <property type="protein sequence ID" value="VEI01657.1"/>
    <property type="molecule type" value="Genomic_DNA"/>
</dbReference>
<dbReference type="Proteomes" id="UP000028349">
    <property type="component" value="Unassembled WGS sequence"/>
</dbReference>
<evidence type="ECO:0000313" key="4">
    <source>
        <dbReference type="Proteomes" id="UP000270036"/>
    </source>
</evidence>
<keyword evidence="3" id="KW-1185">Reference proteome</keyword>
<dbReference type="STRING" id="266748.HY04_03345"/>
<proteinExistence type="predicted"/>
<reference evidence="2 4" key="2">
    <citation type="submission" date="2018-12" db="EMBL/GenBank/DDBJ databases">
        <authorList>
            <consortium name="Pathogen Informatics"/>
        </authorList>
    </citation>
    <scope>NUCLEOTIDE SEQUENCE [LARGE SCALE GENOMIC DNA]</scope>
    <source>
        <strain evidence="2 4">NCTC13489</strain>
    </source>
</reference>
<dbReference type="EMBL" id="JPEP01000001">
    <property type="protein sequence ID" value="KEY20251.1"/>
    <property type="molecule type" value="Genomic_DNA"/>
</dbReference>
<dbReference type="OrthoDB" id="1267107at2"/>
<dbReference type="Proteomes" id="UP000270036">
    <property type="component" value="Chromosome"/>
</dbReference>
<dbReference type="KEGG" id="cant:NCTC13489_02898"/>
<accession>A0A448NV77</accession>
<organism evidence="2 4">
    <name type="scientific">Kaistella antarctica</name>
    <dbReference type="NCBI Taxonomy" id="266748"/>
    <lineage>
        <taxon>Bacteria</taxon>
        <taxon>Pseudomonadati</taxon>
        <taxon>Bacteroidota</taxon>
        <taxon>Flavobacteriia</taxon>
        <taxon>Flavobacteriales</taxon>
        <taxon>Weeksellaceae</taxon>
        <taxon>Chryseobacterium group</taxon>
        <taxon>Kaistella</taxon>
    </lineage>
</organism>